<name>A0A7R9BWT9_9CRUS</name>
<protein>
    <recommendedName>
        <fullName evidence="1">PNT domain-containing protein</fullName>
    </recommendedName>
</protein>
<sequence length="65" mass="7594">MVQSLDEVTWYSIYPTMWTVEDVHKWISLSAKQYNMKPVDLTKFAVDGATLLCFTEEEFKERAGD</sequence>
<evidence type="ECO:0000259" key="1">
    <source>
        <dbReference type="PROSITE" id="PS51433"/>
    </source>
</evidence>
<dbReference type="OrthoDB" id="5961210at2759"/>
<reference evidence="2" key="1">
    <citation type="submission" date="2020-11" db="EMBL/GenBank/DDBJ databases">
        <authorList>
            <person name="Tran Van P."/>
        </authorList>
    </citation>
    <scope>NUCLEOTIDE SEQUENCE</scope>
</reference>
<organism evidence="2">
    <name type="scientific">Notodromas monacha</name>
    <dbReference type="NCBI Taxonomy" id="399045"/>
    <lineage>
        <taxon>Eukaryota</taxon>
        <taxon>Metazoa</taxon>
        <taxon>Ecdysozoa</taxon>
        <taxon>Arthropoda</taxon>
        <taxon>Crustacea</taxon>
        <taxon>Oligostraca</taxon>
        <taxon>Ostracoda</taxon>
        <taxon>Podocopa</taxon>
        <taxon>Podocopida</taxon>
        <taxon>Cypridocopina</taxon>
        <taxon>Cypridoidea</taxon>
        <taxon>Cyprididae</taxon>
        <taxon>Notodromas</taxon>
    </lineage>
</organism>
<dbReference type="Gene3D" id="1.10.150.50">
    <property type="entry name" value="Transcription Factor, Ets-1"/>
    <property type="match status" value="1"/>
</dbReference>
<feature type="non-terminal residue" evidence="2">
    <location>
        <position position="1"/>
    </location>
</feature>
<dbReference type="Pfam" id="PF02198">
    <property type="entry name" value="SAM_PNT"/>
    <property type="match status" value="1"/>
</dbReference>
<keyword evidence="3" id="KW-1185">Reference proteome</keyword>
<dbReference type="EMBL" id="OA886223">
    <property type="protein sequence ID" value="CAD7282695.1"/>
    <property type="molecule type" value="Genomic_DNA"/>
</dbReference>
<dbReference type="Proteomes" id="UP000678499">
    <property type="component" value="Unassembled WGS sequence"/>
</dbReference>
<dbReference type="InterPro" id="IPR013761">
    <property type="entry name" value="SAM/pointed_sf"/>
</dbReference>
<feature type="domain" description="PNT" evidence="1">
    <location>
        <begin position="1"/>
        <end position="65"/>
    </location>
</feature>
<dbReference type="AlphaFoldDB" id="A0A7R9BWT9"/>
<accession>A0A7R9BWT9</accession>
<proteinExistence type="predicted"/>
<dbReference type="GO" id="GO:0043565">
    <property type="term" value="F:sequence-specific DNA binding"/>
    <property type="evidence" value="ECO:0007669"/>
    <property type="project" value="InterPro"/>
</dbReference>
<gene>
    <name evidence="2" type="ORF">NMOB1V02_LOCUS10316</name>
</gene>
<dbReference type="EMBL" id="CAJPEX010004186">
    <property type="protein sequence ID" value="CAG0922847.1"/>
    <property type="molecule type" value="Genomic_DNA"/>
</dbReference>
<evidence type="ECO:0000313" key="3">
    <source>
        <dbReference type="Proteomes" id="UP000678499"/>
    </source>
</evidence>
<evidence type="ECO:0000313" key="2">
    <source>
        <dbReference type="EMBL" id="CAD7282695.1"/>
    </source>
</evidence>
<dbReference type="PROSITE" id="PS51433">
    <property type="entry name" value="PNT"/>
    <property type="match status" value="1"/>
</dbReference>
<dbReference type="SUPFAM" id="SSF47769">
    <property type="entry name" value="SAM/Pointed domain"/>
    <property type="match status" value="1"/>
</dbReference>
<dbReference type="InterPro" id="IPR003118">
    <property type="entry name" value="Pointed_dom"/>
</dbReference>